<name>A0A4W5QT18_9TELE</name>
<evidence type="ECO:0000256" key="1">
    <source>
        <dbReference type="ARBA" id="ARBA00022614"/>
    </source>
</evidence>
<evidence type="ECO:0000313" key="4">
    <source>
        <dbReference type="Ensembl" id="ENSHHUP00000080871.1"/>
    </source>
</evidence>
<evidence type="ECO:0000313" key="5">
    <source>
        <dbReference type="Proteomes" id="UP000314982"/>
    </source>
</evidence>
<sequence>MWPQFPTLHGHEAFAGLFTLTHLSLANNELQFFPTETMTRLPVVTCPDLSSNLMIFLGRGDGLHEQTHPPFHGPHSPSLTHLDLSHNQLRYLQPSTPASPKLTLLNLAGNPIYCNCYLLPLREYGIRKKVKLMGACGRPAHFSGENLEAIHFRDLRCQSQEAMLKAEFEEQTRGIPTPTPEPTDKVKCPANCACKVRDGDAGSLIWSCHL</sequence>
<evidence type="ECO:0000256" key="3">
    <source>
        <dbReference type="ARBA" id="ARBA00022737"/>
    </source>
</evidence>
<dbReference type="Ensembl" id="ENSHHUT00000083450.1">
    <property type="protein sequence ID" value="ENSHHUP00000080871.1"/>
    <property type="gene ID" value="ENSHHUG00000047079.1"/>
</dbReference>
<keyword evidence="5" id="KW-1185">Reference proteome</keyword>
<dbReference type="InterPro" id="IPR050541">
    <property type="entry name" value="LRR_TM_domain-containing"/>
</dbReference>
<keyword evidence="3" id="KW-0677">Repeat</keyword>
<proteinExistence type="predicted"/>
<keyword evidence="2" id="KW-0732">Signal</keyword>
<dbReference type="SUPFAM" id="SSF52058">
    <property type="entry name" value="L domain-like"/>
    <property type="match status" value="1"/>
</dbReference>
<evidence type="ECO:0000256" key="2">
    <source>
        <dbReference type="ARBA" id="ARBA00022729"/>
    </source>
</evidence>
<evidence type="ECO:0008006" key="6">
    <source>
        <dbReference type="Google" id="ProtNLM"/>
    </source>
</evidence>
<reference evidence="4" key="2">
    <citation type="submission" date="2025-08" db="UniProtKB">
        <authorList>
            <consortium name="Ensembl"/>
        </authorList>
    </citation>
    <scope>IDENTIFICATION</scope>
</reference>
<dbReference type="STRING" id="62062.ENSHHUP00000080871"/>
<dbReference type="PANTHER" id="PTHR24369:SF210">
    <property type="entry name" value="CHAOPTIN-RELATED"/>
    <property type="match status" value="1"/>
</dbReference>
<protein>
    <recommendedName>
        <fullName evidence="6">LRRCT domain-containing protein</fullName>
    </recommendedName>
</protein>
<dbReference type="Pfam" id="PF13516">
    <property type="entry name" value="LRR_6"/>
    <property type="match status" value="1"/>
</dbReference>
<dbReference type="PANTHER" id="PTHR24369">
    <property type="entry name" value="ANTIGEN BSP, PUTATIVE-RELATED"/>
    <property type="match status" value="1"/>
</dbReference>
<reference evidence="5" key="1">
    <citation type="submission" date="2018-06" db="EMBL/GenBank/DDBJ databases">
        <title>Genome assembly of Danube salmon.</title>
        <authorList>
            <person name="Macqueen D.J."/>
            <person name="Gundappa M.K."/>
        </authorList>
    </citation>
    <scope>NUCLEOTIDE SEQUENCE [LARGE SCALE GENOMIC DNA]</scope>
</reference>
<dbReference type="AlphaFoldDB" id="A0A4W5QT18"/>
<accession>A0A4W5QT18</accession>
<dbReference type="Gene3D" id="3.80.10.10">
    <property type="entry name" value="Ribonuclease Inhibitor"/>
    <property type="match status" value="1"/>
</dbReference>
<keyword evidence="1" id="KW-0433">Leucine-rich repeat</keyword>
<organism evidence="4 5">
    <name type="scientific">Hucho hucho</name>
    <name type="common">huchen</name>
    <dbReference type="NCBI Taxonomy" id="62062"/>
    <lineage>
        <taxon>Eukaryota</taxon>
        <taxon>Metazoa</taxon>
        <taxon>Chordata</taxon>
        <taxon>Craniata</taxon>
        <taxon>Vertebrata</taxon>
        <taxon>Euteleostomi</taxon>
        <taxon>Actinopterygii</taxon>
        <taxon>Neopterygii</taxon>
        <taxon>Teleostei</taxon>
        <taxon>Protacanthopterygii</taxon>
        <taxon>Salmoniformes</taxon>
        <taxon>Salmonidae</taxon>
        <taxon>Salmoninae</taxon>
        <taxon>Hucho</taxon>
    </lineage>
</organism>
<reference evidence="4" key="3">
    <citation type="submission" date="2025-09" db="UniProtKB">
        <authorList>
            <consortium name="Ensembl"/>
        </authorList>
    </citation>
    <scope>IDENTIFICATION</scope>
</reference>
<dbReference type="InterPro" id="IPR001611">
    <property type="entry name" value="Leu-rich_rpt"/>
</dbReference>
<dbReference type="PROSITE" id="PS51450">
    <property type="entry name" value="LRR"/>
    <property type="match status" value="1"/>
</dbReference>
<dbReference type="GO" id="GO:0005886">
    <property type="term" value="C:plasma membrane"/>
    <property type="evidence" value="ECO:0007669"/>
    <property type="project" value="TreeGrafter"/>
</dbReference>
<dbReference type="InterPro" id="IPR032675">
    <property type="entry name" value="LRR_dom_sf"/>
</dbReference>
<dbReference type="Proteomes" id="UP000314982">
    <property type="component" value="Unassembled WGS sequence"/>
</dbReference>